<evidence type="ECO:0000256" key="9">
    <source>
        <dbReference type="ARBA" id="ARBA00023277"/>
    </source>
</evidence>
<dbReference type="UniPathway" id="UPA00214"/>
<dbReference type="Pfam" id="PF01370">
    <property type="entry name" value="Epimerase"/>
    <property type="match status" value="1"/>
</dbReference>
<evidence type="ECO:0000256" key="6">
    <source>
        <dbReference type="ARBA" id="ARBA00018569"/>
    </source>
</evidence>
<organism evidence="12 13">
    <name type="scientific">Sumerlaea chitinivorans</name>
    <dbReference type="NCBI Taxonomy" id="2250252"/>
    <lineage>
        <taxon>Bacteria</taxon>
        <taxon>Candidatus Sumerlaeota</taxon>
        <taxon>Candidatus Sumerlaeia</taxon>
        <taxon>Candidatus Sumerlaeales</taxon>
        <taxon>Candidatus Sumerlaeaceae</taxon>
        <taxon>Candidatus Sumerlaea</taxon>
    </lineage>
</organism>
<comment type="similarity">
    <text evidence="4 10">Belongs to the NAD(P)-dependent epimerase/dehydratase family.</text>
</comment>
<gene>
    <name evidence="12" type="ORF">BRCON_0521</name>
</gene>
<reference evidence="12 13" key="1">
    <citation type="submission" date="2018-05" db="EMBL/GenBank/DDBJ databases">
        <title>A metagenomic window into the 2 km-deep terrestrial subsurface aquifer revealed taxonomically and functionally diverse microbial community comprising novel uncultured bacterial lineages.</title>
        <authorList>
            <person name="Kadnikov V.V."/>
            <person name="Mardanov A.V."/>
            <person name="Beletsky A.V."/>
            <person name="Banks D."/>
            <person name="Pimenov N.V."/>
            <person name="Frank Y.A."/>
            <person name="Karnachuk O.V."/>
            <person name="Ravin N.V."/>
        </authorList>
    </citation>
    <scope>NUCLEOTIDE SEQUENCE [LARGE SCALE GENOMIC DNA]</scope>
    <source>
        <strain evidence="12">BY</strain>
    </source>
</reference>
<evidence type="ECO:0000256" key="1">
    <source>
        <dbReference type="ARBA" id="ARBA00000083"/>
    </source>
</evidence>
<dbReference type="InterPro" id="IPR001509">
    <property type="entry name" value="Epimerase_deHydtase"/>
</dbReference>
<evidence type="ECO:0000256" key="4">
    <source>
        <dbReference type="ARBA" id="ARBA00007637"/>
    </source>
</evidence>
<dbReference type="AlphaFoldDB" id="A0A2Z4Y362"/>
<dbReference type="Proteomes" id="UP000262583">
    <property type="component" value="Chromosome"/>
</dbReference>
<evidence type="ECO:0000256" key="2">
    <source>
        <dbReference type="ARBA" id="ARBA00001911"/>
    </source>
</evidence>
<feature type="domain" description="NAD-dependent epimerase/dehydratase" evidence="11">
    <location>
        <begin position="3"/>
        <end position="250"/>
    </location>
</feature>
<dbReference type="EMBL" id="CP030759">
    <property type="protein sequence ID" value="AXA35298.1"/>
    <property type="molecule type" value="Genomic_DNA"/>
</dbReference>
<dbReference type="Gene3D" id="3.90.25.10">
    <property type="entry name" value="UDP-galactose 4-epimerase, domain 1"/>
    <property type="match status" value="1"/>
</dbReference>
<evidence type="ECO:0000259" key="11">
    <source>
        <dbReference type="Pfam" id="PF01370"/>
    </source>
</evidence>
<dbReference type="KEGG" id="schv:BRCON_0521"/>
<comment type="cofactor">
    <cofactor evidence="2 10">
        <name>NAD(+)</name>
        <dbReference type="ChEBI" id="CHEBI:57540"/>
    </cofactor>
</comment>
<evidence type="ECO:0000313" key="13">
    <source>
        <dbReference type="Proteomes" id="UP000262583"/>
    </source>
</evidence>
<dbReference type="GO" id="GO:0003978">
    <property type="term" value="F:UDP-glucose 4-epimerase activity"/>
    <property type="evidence" value="ECO:0007669"/>
    <property type="project" value="UniProtKB-UniRule"/>
</dbReference>
<comment type="subunit">
    <text evidence="10">Homodimer.</text>
</comment>
<dbReference type="SUPFAM" id="SSF51735">
    <property type="entry name" value="NAD(P)-binding Rossmann-fold domains"/>
    <property type="match status" value="1"/>
</dbReference>
<evidence type="ECO:0000256" key="7">
    <source>
        <dbReference type="ARBA" id="ARBA00023027"/>
    </source>
</evidence>
<dbReference type="CDD" id="cd05247">
    <property type="entry name" value="UDP_G4E_1_SDR_e"/>
    <property type="match status" value="1"/>
</dbReference>
<comment type="pathway">
    <text evidence="3 10">Carbohydrate metabolism; galactose metabolism.</text>
</comment>
<evidence type="ECO:0000256" key="5">
    <source>
        <dbReference type="ARBA" id="ARBA00013189"/>
    </source>
</evidence>
<dbReference type="InterPro" id="IPR036291">
    <property type="entry name" value="NAD(P)-bd_dom_sf"/>
</dbReference>
<dbReference type="NCBIfam" id="TIGR01179">
    <property type="entry name" value="galE"/>
    <property type="match status" value="1"/>
</dbReference>
<comment type="catalytic activity">
    <reaction evidence="1 10">
        <text>UDP-alpha-D-glucose = UDP-alpha-D-galactose</text>
        <dbReference type="Rhea" id="RHEA:22168"/>
        <dbReference type="ChEBI" id="CHEBI:58885"/>
        <dbReference type="ChEBI" id="CHEBI:66914"/>
        <dbReference type="EC" id="5.1.3.2"/>
    </reaction>
</comment>
<evidence type="ECO:0000256" key="10">
    <source>
        <dbReference type="RuleBase" id="RU366046"/>
    </source>
</evidence>
<protein>
    <recommendedName>
        <fullName evidence="6 10">UDP-glucose 4-epimerase</fullName>
        <ecNumber evidence="5 10">5.1.3.2</ecNumber>
    </recommendedName>
</protein>
<sequence length="330" mass="36199">MRILVAGGAGYIGSLVVAELSKLGHEVVVVDNLSRGHARAVLAEIPLHVGDVGDEAFLNAVFAQYQFDAVMHFCALSLVGESVQKPLEYYQNNVGKGLTLLQTMKEHGVRYLIFSSTAAIFGEPEIVPIPEDAPKKPTNPYGRSKLIFEEVLEDCERAWGLRSACLRYFNAAGATPELGEDHQPETHLIPLVLDVAAGRRPSITVFGNDYPTPDGTCIRDYIHVVDLARAHVLALNALLEREASLRYNLGNGKGFSVLEVIRTAERVTGRIIPFEIGPRRAGDPAVLVASSERIQTELGWKPQYPELADIIASAWEWRQAHPDGYGDGHR</sequence>
<dbReference type="EC" id="5.1.3.2" evidence="5 10"/>
<accession>A0A2Z4Y362</accession>
<dbReference type="InterPro" id="IPR005886">
    <property type="entry name" value="UDP_G4E"/>
</dbReference>
<name>A0A2Z4Y362_SUMC1</name>
<keyword evidence="7 10" id="KW-0520">NAD</keyword>
<proteinExistence type="inferred from homology"/>
<dbReference type="GO" id="GO:0033499">
    <property type="term" value="P:galactose catabolic process via UDP-galactose, Leloir pathway"/>
    <property type="evidence" value="ECO:0007669"/>
    <property type="project" value="TreeGrafter"/>
</dbReference>
<keyword evidence="8 10" id="KW-0413">Isomerase</keyword>
<evidence type="ECO:0000256" key="8">
    <source>
        <dbReference type="ARBA" id="ARBA00023235"/>
    </source>
</evidence>
<dbReference type="PANTHER" id="PTHR43725">
    <property type="entry name" value="UDP-GLUCOSE 4-EPIMERASE"/>
    <property type="match status" value="1"/>
</dbReference>
<keyword evidence="9 10" id="KW-0119">Carbohydrate metabolism</keyword>
<evidence type="ECO:0000313" key="12">
    <source>
        <dbReference type="EMBL" id="AXA35298.1"/>
    </source>
</evidence>
<dbReference type="Gene3D" id="3.40.50.720">
    <property type="entry name" value="NAD(P)-binding Rossmann-like Domain"/>
    <property type="match status" value="1"/>
</dbReference>
<dbReference type="PANTHER" id="PTHR43725:SF53">
    <property type="entry name" value="UDP-ARABINOSE 4-EPIMERASE 1"/>
    <property type="match status" value="1"/>
</dbReference>
<evidence type="ECO:0000256" key="3">
    <source>
        <dbReference type="ARBA" id="ARBA00004947"/>
    </source>
</evidence>